<dbReference type="GeneID" id="26626425"/>
<dbReference type="KEGG" id="vg:26626425"/>
<evidence type="ECO:0000313" key="2">
    <source>
        <dbReference type="Proteomes" id="UP000203864"/>
    </source>
</evidence>
<dbReference type="RefSeq" id="YP_009199486.1">
    <property type="nucleotide sequence ID" value="NC_028809.1"/>
</dbReference>
<dbReference type="EMBL" id="JQ067093">
    <property type="protein sequence ID" value="ALH23498.1"/>
    <property type="molecule type" value="Genomic_DNA"/>
</dbReference>
<reference evidence="1 2" key="1">
    <citation type="journal article" date="2012" name="Appl. Environ. Microbiol.">
        <title>High Diversity and Novel Species of Pseudomonas aeruginosa Bacteriophages.</title>
        <authorList>
            <person name="Sepulveda-Robles O."/>
            <person name="Kameyama L."/>
            <person name="Guarneros G."/>
        </authorList>
    </citation>
    <scope>NUCLEOTIDE SEQUENCE [LARGE SCALE GENOMIC DNA]</scope>
</reference>
<dbReference type="Proteomes" id="UP000203864">
    <property type="component" value="Segment"/>
</dbReference>
<evidence type="ECO:0000313" key="1">
    <source>
        <dbReference type="EMBL" id="ALH23498.1"/>
    </source>
</evidence>
<organism evidence="1 2">
    <name type="scientific">Pseudomonas phage PaMx74</name>
    <dbReference type="NCBI Taxonomy" id="1175663"/>
    <lineage>
        <taxon>Viruses</taxon>
        <taxon>Duplodnaviria</taxon>
        <taxon>Heunggongvirae</taxon>
        <taxon>Uroviricota</taxon>
        <taxon>Caudoviricetes</taxon>
        <taxon>Mesyanzhinovviridae</taxon>
        <taxon>Bradleyvirinae</taxon>
        <taxon>Cinvestavvirus</taxon>
        <taxon>Cinvestavvirus PaMx74</taxon>
        <taxon>Pamexvirus PaMx74</taxon>
    </lineage>
</organism>
<accession>A0A0S0MWM4</accession>
<name>A0A0S0MWM4_9CAUD</name>
<gene>
    <name evidence="1" type="ORF">PaMx74_47</name>
</gene>
<protein>
    <submittedName>
        <fullName evidence="1">Uncharacterized protein</fullName>
    </submittedName>
</protein>
<dbReference type="OrthoDB" id="31350at10239"/>
<proteinExistence type="predicted"/>
<keyword evidence="2" id="KW-1185">Reference proteome</keyword>
<sequence length="244" mass="26006">MATIADTIRASLAEGKTNEQVLADVKAAHPTANTSAACVSYYRSKMKKAGTATAKPEPRAIAKAVAAASGNPSYTVKGVKSFIGNEGHGFNATLYRDGKAVAFVYDDASGGPVAFEWKDRDGGLVEVETRTHDGRPWTVKMTHEERAYHAFVSAMPKQSFEGMDLDVTMDLHVSDLVNDALLLKDVARMTKGKVAFIKADGKLYTAKCEPTEKNIAAIKAKHVGCVVLNGMGDLAVLAAMRALA</sequence>